<proteinExistence type="predicted"/>
<feature type="non-terminal residue" evidence="1">
    <location>
        <position position="555"/>
    </location>
</feature>
<gene>
    <name evidence="1" type="ORF">FBU59_003153</name>
</gene>
<dbReference type="Proteomes" id="UP001150603">
    <property type="component" value="Unassembled WGS sequence"/>
</dbReference>
<name>A0ACC1J9G5_9FUNG</name>
<protein>
    <submittedName>
        <fullName evidence="1">Uncharacterized protein</fullName>
    </submittedName>
</protein>
<keyword evidence="2" id="KW-1185">Reference proteome</keyword>
<reference evidence="1" key="1">
    <citation type="submission" date="2022-07" db="EMBL/GenBank/DDBJ databases">
        <title>Phylogenomic reconstructions and comparative analyses of Kickxellomycotina fungi.</title>
        <authorList>
            <person name="Reynolds N.K."/>
            <person name="Stajich J.E."/>
            <person name="Barry K."/>
            <person name="Grigoriev I.V."/>
            <person name="Crous P."/>
            <person name="Smith M.E."/>
        </authorList>
    </citation>
    <scope>NUCLEOTIDE SEQUENCE</scope>
    <source>
        <strain evidence="1">NRRL 5244</strain>
    </source>
</reference>
<organism evidence="1 2">
    <name type="scientific">Linderina macrospora</name>
    <dbReference type="NCBI Taxonomy" id="4868"/>
    <lineage>
        <taxon>Eukaryota</taxon>
        <taxon>Fungi</taxon>
        <taxon>Fungi incertae sedis</taxon>
        <taxon>Zoopagomycota</taxon>
        <taxon>Kickxellomycotina</taxon>
        <taxon>Kickxellomycetes</taxon>
        <taxon>Kickxellales</taxon>
        <taxon>Kickxellaceae</taxon>
        <taxon>Linderina</taxon>
    </lineage>
</organism>
<dbReference type="EMBL" id="JANBPW010001926">
    <property type="protein sequence ID" value="KAJ1942592.1"/>
    <property type="molecule type" value="Genomic_DNA"/>
</dbReference>
<comment type="caution">
    <text evidence="1">The sequence shown here is derived from an EMBL/GenBank/DDBJ whole genome shotgun (WGS) entry which is preliminary data.</text>
</comment>
<accession>A0ACC1J9G5</accession>
<sequence length="555" mass="62505">MCKECSLCLHADCYQALVVRVNLNPRVNPLPSLNWICGFCKAYTGRVIDKILGQRIAKPLSSNQNRSAKENLAAADIMVKWKDMSYRHVDWIPYTWLAATSKSIKLRMMRPSISSGVLQPYLINDTFNEEHTVVDSIIGMHACSPSIADQRATELKTKGLDATDKRWQLYTACKSVLVVWKGLDETNATWETPPCPADDLDDFVLWSAAYTRCLCAKKIEGVNWLWRNWLERNSCILADEMGLGKTIQIISFILTIFRSSLPDSLRGNEATMSNQGTFPFLVVVPSTLVDNWVGEFRKWAPELVVSRLTGVAEARKIQFERTIFPKSNNDLGCHVVVASYAAFNAPDVVKRLSKARSMWRSVIIDEGHRLKNSESKLYQTLLGFKTRQRVLITGTPLQNDLRELFNLMAFIGAKEFENAKRMDEKYKDPTTEDIAEIQNMIRPYFLRRIKDEVLAKLPPKREFLLPVTMSQLQRNLYRATLEKNVKLLRQIATALHSQDSPTPTHVAADGSAVATGAKAINGSSSSGHATRARSTISNEPPKIVGSISLHNLLME</sequence>
<evidence type="ECO:0000313" key="2">
    <source>
        <dbReference type="Proteomes" id="UP001150603"/>
    </source>
</evidence>
<evidence type="ECO:0000313" key="1">
    <source>
        <dbReference type="EMBL" id="KAJ1942592.1"/>
    </source>
</evidence>